<dbReference type="Pfam" id="PF16952">
    <property type="entry name" value="Gln-synt_N_2"/>
    <property type="match status" value="1"/>
</dbReference>
<evidence type="ECO:0000313" key="9">
    <source>
        <dbReference type="Proteomes" id="UP001056455"/>
    </source>
</evidence>
<evidence type="ECO:0000259" key="7">
    <source>
        <dbReference type="PROSITE" id="PS51987"/>
    </source>
</evidence>
<dbReference type="InterPro" id="IPR008147">
    <property type="entry name" value="Gln_synt_N"/>
</dbReference>
<keyword evidence="3" id="KW-0547">Nucleotide-binding</keyword>
<dbReference type="EMBL" id="CP099489">
    <property type="protein sequence ID" value="USQ79073.1"/>
    <property type="molecule type" value="Genomic_DNA"/>
</dbReference>
<dbReference type="PROSITE" id="PS51987">
    <property type="entry name" value="GS_CATALYTIC"/>
    <property type="match status" value="1"/>
</dbReference>
<organism evidence="8 9">
    <name type="scientific">Ornithinimicrobium faecis</name>
    <dbReference type="NCBI Taxonomy" id="2934158"/>
    <lineage>
        <taxon>Bacteria</taxon>
        <taxon>Bacillati</taxon>
        <taxon>Actinomycetota</taxon>
        <taxon>Actinomycetes</taxon>
        <taxon>Micrococcales</taxon>
        <taxon>Ornithinimicrobiaceae</taxon>
        <taxon>Ornithinimicrobium</taxon>
    </lineage>
</organism>
<dbReference type="Proteomes" id="UP001056455">
    <property type="component" value="Chromosome"/>
</dbReference>
<proteinExistence type="inferred from homology"/>
<comment type="similarity">
    <text evidence="1 5 6">Belongs to the glutamine synthetase family.</text>
</comment>
<feature type="domain" description="GS catalytic" evidence="7">
    <location>
        <begin position="110"/>
        <end position="436"/>
    </location>
</feature>
<dbReference type="SUPFAM" id="SSF55931">
    <property type="entry name" value="Glutamine synthetase/guanido kinase"/>
    <property type="match status" value="1"/>
</dbReference>
<dbReference type="Gene3D" id="3.30.590.10">
    <property type="entry name" value="Glutamine synthetase/guanido kinase, catalytic domain"/>
    <property type="match status" value="1"/>
</dbReference>
<keyword evidence="9" id="KW-1185">Reference proteome</keyword>
<dbReference type="Gene3D" id="3.10.20.70">
    <property type="entry name" value="Glutamine synthetase, N-terminal domain"/>
    <property type="match status" value="1"/>
</dbReference>
<evidence type="ECO:0000256" key="2">
    <source>
        <dbReference type="ARBA" id="ARBA00022598"/>
    </source>
</evidence>
<evidence type="ECO:0000256" key="1">
    <source>
        <dbReference type="ARBA" id="ARBA00009897"/>
    </source>
</evidence>
<dbReference type="InterPro" id="IPR014746">
    <property type="entry name" value="Gln_synth/guanido_kin_cat_dom"/>
</dbReference>
<evidence type="ECO:0000256" key="3">
    <source>
        <dbReference type="ARBA" id="ARBA00022741"/>
    </source>
</evidence>
<dbReference type="RefSeq" id="WP_252591988.1">
    <property type="nucleotide sequence ID" value="NZ_CP099489.1"/>
</dbReference>
<protein>
    <submittedName>
        <fullName evidence="8">Glutamine synthetase family protein</fullName>
    </submittedName>
</protein>
<dbReference type="Pfam" id="PF00120">
    <property type="entry name" value="Gln-synt_C"/>
    <property type="match status" value="1"/>
</dbReference>
<dbReference type="PANTHER" id="PTHR43785">
    <property type="entry name" value="GAMMA-GLUTAMYLPUTRESCINE SYNTHETASE"/>
    <property type="match status" value="1"/>
</dbReference>
<accession>A0ABY4YQT1</accession>
<reference evidence="8" key="1">
    <citation type="submission" date="2022-06" db="EMBL/GenBank/DDBJ databases">
        <title>Ornithinimicrobium HY1793.</title>
        <authorList>
            <person name="Huang Y."/>
        </authorList>
    </citation>
    <scope>NUCLEOTIDE SEQUENCE</scope>
    <source>
        <strain evidence="8">HY1793</strain>
    </source>
</reference>
<evidence type="ECO:0000313" key="8">
    <source>
        <dbReference type="EMBL" id="USQ79073.1"/>
    </source>
</evidence>
<evidence type="ECO:0000256" key="4">
    <source>
        <dbReference type="ARBA" id="ARBA00022840"/>
    </source>
</evidence>
<dbReference type="InterPro" id="IPR008146">
    <property type="entry name" value="Gln_synth_cat_dom"/>
</dbReference>
<evidence type="ECO:0000256" key="6">
    <source>
        <dbReference type="RuleBase" id="RU000384"/>
    </source>
</evidence>
<sequence>MTSARHRDSPGLTPLTFVATSDLTGLTKGRVVPTAGMPSGASTGWVPANFGIGVDGHIVEDIPFDSSGDLRLLPDPEAVHQISGVPGKPDLTVAIANVVHTDGSPWSCCTRTILRDTITALQQEFGLTSEVAFEHEFADLDGDTPHHPFSWRNFRAAEPIGSHLVTAMQASGLELENWLPEYGRHQYEVVVERAAPVAAADRALLLRDLVRDVFGAFDRRASFTPMIAPGETGAGVHIHFSLQDADGGNPLFAPDRPGRLSELGARFAAGILKYAPSLAAIYAPLAISYERLRPHNWSSGGVFLGVENREALLRICPTIEIDGQDPKPQLHFEFRAGDIGANPWLLLAVVLRAGLEGLRQELEPAEVVVGDPRQEQITELPHDLAEALELFEQDTDVRSWLGDDLVDTYLAVKRVELAAVADMTDEEKCTWYADIY</sequence>
<dbReference type="InterPro" id="IPR036651">
    <property type="entry name" value="Gln_synt_N_sf"/>
</dbReference>
<name>A0ABY4YQT1_9MICO</name>
<keyword evidence="2" id="KW-0436">Ligase</keyword>
<evidence type="ECO:0000256" key="5">
    <source>
        <dbReference type="PROSITE-ProRule" id="PRU01331"/>
    </source>
</evidence>
<dbReference type="SMART" id="SM01230">
    <property type="entry name" value="Gln-synt_C"/>
    <property type="match status" value="1"/>
</dbReference>
<keyword evidence="4" id="KW-0067">ATP-binding</keyword>
<dbReference type="PANTHER" id="PTHR43785:SF12">
    <property type="entry name" value="TYPE-1 GLUTAMINE SYNTHETASE 2"/>
    <property type="match status" value="1"/>
</dbReference>
<gene>
    <name evidence="8" type="ORF">NF556_15825</name>
</gene>